<evidence type="ECO:0000313" key="1">
    <source>
        <dbReference type="EMBL" id="CAH2004532.1"/>
    </source>
</evidence>
<dbReference type="Proteomes" id="UP001152888">
    <property type="component" value="Unassembled WGS sequence"/>
</dbReference>
<sequence length="89" mass="10202">MQWISAVRDYHLTKKLPFGIRFTAPHHSRPKLAYRCMSDMHTRQSETEAASRRSRSQEDECWSQVKDLVRGIGAETTPIKSSACGTKIH</sequence>
<gene>
    <name evidence="1" type="ORF">ACAOBT_LOCUS28054</name>
    <name evidence="2" type="ORF">ACAOBT_LOCUS37798</name>
</gene>
<keyword evidence="3" id="KW-1185">Reference proteome</keyword>
<proteinExistence type="predicted"/>
<organism evidence="1 3">
    <name type="scientific">Acanthoscelides obtectus</name>
    <name type="common">Bean weevil</name>
    <name type="synonym">Bruchus obtectus</name>
    <dbReference type="NCBI Taxonomy" id="200917"/>
    <lineage>
        <taxon>Eukaryota</taxon>
        <taxon>Metazoa</taxon>
        <taxon>Ecdysozoa</taxon>
        <taxon>Arthropoda</taxon>
        <taxon>Hexapoda</taxon>
        <taxon>Insecta</taxon>
        <taxon>Pterygota</taxon>
        <taxon>Neoptera</taxon>
        <taxon>Endopterygota</taxon>
        <taxon>Coleoptera</taxon>
        <taxon>Polyphaga</taxon>
        <taxon>Cucujiformia</taxon>
        <taxon>Chrysomeloidea</taxon>
        <taxon>Chrysomelidae</taxon>
        <taxon>Bruchinae</taxon>
        <taxon>Bruchini</taxon>
        <taxon>Acanthoscelides</taxon>
    </lineage>
</organism>
<dbReference type="EMBL" id="CAKOFQ010010990">
    <property type="protein sequence ID" value="CAH2020346.1"/>
    <property type="molecule type" value="Genomic_DNA"/>
</dbReference>
<accession>A0A9P0Q0W2</accession>
<evidence type="ECO:0000313" key="3">
    <source>
        <dbReference type="Proteomes" id="UP001152888"/>
    </source>
</evidence>
<reference evidence="1" key="1">
    <citation type="submission" date="2022-03" db="EMBL/GenBank/DDBJ databases">
        <authorList>
            <person name="Sayadi A."/>
        </authorList>
    </citation>
    <scope>NUCLEOTIDE SEQUENCE</scope>
</reference>
<protein>
    <submittedName>
        <fullName evidence="1">Uncharacterized protein</fullName>
    </submittedName>
</protein>
<evidence type="ECO:0000313" key="2">
    <source>
        <dbReference type="EMBL" id="CAH2020346.1"/>
    </source>
</evidence>
<name>A0A9P0Q0W2_ACAOB</name>
<dbReference type="AlphaFoldDB" id="A0A9P0Q0W2"/>
<comment type="caution">
    <text evidence="1">The sequence shown here is derived from an EMBL/GenBank/DDBJ whole genome shotgun (WGS) entry which is preliminary data.</text>
</comment>
<dbReference type="EMBL" id="CAKOFQ010007595">
    <property type="protein sequence ID" value="CAH2004532.1"/>
    <property type="molecule type" value="Genomic_DNA"/>
</dbReference>